<proteinExistence type="predicted"/>
<dbReference type="Pfam" id="PF13459">
    <property type="entry name" value="Fer4_15"/>
    <property type="match status" value="1"/>
</dbReference>
<comment type="caution">
    <text evidence="1">The sequence shown here is derived from an EMBL/GenBank/DDBJ whole genome shotgun (WGS) entry which is preliminary data.</text>
</comment>
<protein>
    <submittedName>
        <fullName evidence="1">Ferredoxin</fullName>
    </submittedName>
</protein>
<dbReference type="AlphaFoldDB" id="A0A2S8J6W0"/>
<gene>
    <name evidence="1" type="ORF">C5613_22370</name>
</gene>
<evidence type="ECO:0000313" key="1">
    <source>
        <dbReference type="EMBL" id="PQP22811.1"/>
    </source>
</evidence>
<evidence type="ECO:0000313" key="2">
    <source>
        <dbReference type="Proteomes" id="UP000239290"/>
    </source>
</evidence>
<dbReference type="EMBL" id="PUIO01000028">
    <property type="protein sequence ID" value="PQP22811.1"/>
    <property type="molecule type" value="Genomic_DNA"/>
</dbReference>
<sequence length="78" mass="8470">MADQITVSSPTEVLELDLAKCNGYGNCVFAAPEMFELDLTSNLPILLKDEWADDERATLTAAVADCPAAALRLRKREG</sequence>
<dbReference type="Gene3D" id="3.30.70.20">
    <property type="match status" value="1"/>
</dbReference>
<dbReference type="SUPFAM" id="SSF54862">
    <property type="entry name" value="4Fe-4S ferredoxins"/>
    <property type="match status" value="1"/>
</dbReference>
<dbReference type="RefSeq" id="WP_105417729.1">
    <property type="nucleotide sequence ID" value="NZ_PUIO01000028.1"/>
</dbReference>
<dbReference type="Proteomes" id="UP000239290">
    <property type="component" value="Unassembled WGS sequence"/>
</dbReference>
<name>A0A2S8J6W0_RHOOP</name>
<reference evidence="2" key="1">
    <citation type="submission" date="2018-02" db="EMBL/GenBank/DDBJ databases">
        <title>Draft genome sequencing of Rhodococcus opacus KU647198.</title>
        <authorList>
            <person name="Zheng B.-X."/>
        </authorList>
    </citation>
    <scope>NUCLEOTIDE SEQUENCE [LARGE SCALE GENOMIC DNA]</scope>
    <source>
        <strain evidence="2">04-OD7</strain>
    </source>
</reference>
<organism evidence="1 2">
    <name type="scientific">Rhodococcus opacus</name>
    <name type="common">Nocardia opaca</name>
    <dbReference type="NCBI Taxonomy" id="37919"/>
    <lineage>
        <taxon>Bacteria</taxon>
        <taxon>Bacillati</taxon>
        <taxon>Actinomycetota</taxon>
        <taxon>Actinomycetes</taxon>
        <taxon>Mycobacteriales</taxon>
        <taxon>Nocardiaceae</taxon>
        <taxon>Rhodococcus</taxon>
    </lineage>
</organism>
<accession>A0A2S8J6W0</accession>